<dbReference type="InterPro" id="IPR037208">
    <property type="entry name" value="Spo0E-like_sf"/>
</dbReference>
<dbReference type="GO" id="GO:0043937">
    <property type="term" value="P:regulation of sporulation"/>
    <property type="evidence" value="ECO:0007669"/>
    <property type="project" value="InterPro"/>
</dbReference>
<keyword evidence="2" id="KW-1185">Reference proteome</keyword>
<name>A0A368VP35_9BACL</name>
<reference evidence="1 2" key="1">
    <citation type="submission" date="2018-07" db="EMBL/GenBank/DDBJ databases">
        <title>Genomic Encyclopedia of Type Strains, Phase III (KMG-III): the genomes of soil and plant-associated and newly described type strains.</title>
        <authorList>
            <person name="Whitman W."/>
        </authorList>
    </citation>
    <scope>NUCLEOTIDE SEQUENCE [LARGE SCALE GENOMIC DNA]</scope>
    <source>
        <strain evidence="1 2">CECT 7506</strain>
    </source>
</reference>
<dbReference type="Pfam" id="PF09388">
    <property type="entry name" value="SpoOE-like"/>
    <property type="match status" value="1"/>
</dbReference>
<dbReference type="AlphaFoldDB" id="A0A368VP35"/>
<proteinExistence type="predicted"/>
<dbReference type="Proteomes" id="UP000252415">
    <property type="component" value="Unassembled WGS sequence"/>
</dbReference>
<dbReference type="GO" id="GO:0046983">
    <property type="term" value="F:protein dimerization activity"/>
    <property type="evidence" value="ECO:0007669"/>
    <property type="project" value="InterPro"/>
</dbReference>
<dbReference type="Gene3D" id="4.10.280.10">
    <property type="entry name" value="Helix-loop-helix DNA-binding domain"/>
    <property type="match status" value="1"/>
</dbReference>
<dbReference type="RefSeq" id="WP_114384092.1">
    <property type="nucleotide sequence ID" value="NZ_QPJD01000028.1"/>
</dbReference>
<accession>A0A368VP35</accession>
<dbReference type="InterPro" id="IPR018540">
    <property type="entry name" value="Spo0E-like"/>
</dbReference>
<sequence length="50" mass="5730">MNLSEIASQIETLRQQLVQMYLEGKSMTSEGIVSLSQELDNLLNEFERRG</sequence>
<protein>
    <submittedName>
        <fullName evidence="1">Spo0E like sporulation regulatory protein</fullName>
    </submittedName>
</protein>
<gene>
    <name evidence="1" type="ORF">DFP97_1286</name>
</gene>
<evidence type="ECO:0000313" key="1">
    <source>
        <dbReference type="EMBL" id="RCW40884.1"/>
    </source>
</evidence>
<dbReference type="InterPro" id="IPR036638">
    <property type="entry name" value="HLH_DNA-bd_sf"/>
</dbReference>
<comment type="caution">
    <text evidence="1">The sequence shown here is derived from an EMBL/GenBank/DDBJ whole genome shotgun (WGS) entry which is preliminary data.</text>
</comment>
<dbReference type="OrthoDB" id="2972613at2"/>
<dbReference type="SUPFAM" id="SSF140500">
    <property type="entry name" value="BAS1536-like"/>
    <property type="match status" value="1"/>
</dbReference>
<dbReference type="EMBL" id="QPJD01000028">
    <property type="protein sequence ID" value="RCW40884.1"/>
    <property type="molecule type" value="Genomic_DNA"/>
</dbReference>
<organism evidence="1 2">
    <name type="scientific">Paenibacillus prosopidis</name>
    <dbReference type="NCBI Taxonomy" id="630520"/>
    <lineage>
        <taxon>Bacteria</taxon>
        <taxon>Bacillati</taxon>
        <taxon>Bacillota</taxon>
        <taxon>Bacilli</taxon>
        <taxon>Bacillales</taxon>
        <taxon>Paenibacillaceae</taxon>
        <taxon>Paenibacillus</taxon>
    </lineage>
</organism>
<evidence type="ECO:0000313" key="2">
    <source>
        <dbReference type="Proteomes" id="UP000252415"/>
    </source>
</evidence>